<comment type="function">
    <text evidence="1">Accessory subunit of the mitochondrial membrane respiratory chain NADH dehydrogenase (Complex I), that is believed to be not involved in catalysis. Complex I functions in the transfer of electrons from NADH to the respiratory chain. The immediate electron acceptor for the enzyme is believed to be ubiquinone.</text>
</comment>
<evidence type="ECO:0000256" key="9">
    <source>
        <dbReference type="ARBA" id="ARBA00022792"/>
    </source>
</evidence>
<dbReference type="Pfam" id="PF05347">
    <property type="entry name" value="Complex1_LYR"/>
    <property type="match status" value="1"/>
</dbReference>
<evidence type="ECO:0000256" key="11">
    <source>
        <dbReference type="ARBA" id="ARBA00022990"/>
    </source>
</evidence>
<protein>
    <recommendedName>
        <fullName evidence="5">NADH dehydrogenase [ubiquinone] 1 beta subcomplex subunit 9</fullName>
    </recommendedName>
    <alternativeName>
        <fullName evidence="14">Complex I-B22</fullName>
    </alternativeName>
    <alternativeName>
        <fullName evidence="15">NADH-ubiquinone oxidoreductase B22 subunit</fullName>
    </alternativeName>
</protein>
<keyword evidence="9" id="KW-0999">Mitochondrion inner membrane</keyword>
<comment type="subcellular location">
    <subcellularLocation>
        <location evidence="2">Mitochondrion inner membrane</location>
        <topology evidence="2">Peripheral membrane protein</topology>
        <orientation evidence="2">Matrix side</orientation>
    </subcellularLocation>
</comment>
<dbReference type="InterPro" id="IPR033034">
    <property type="entry name" value="NDUFB9"/>
</dbReference>
<evidence type="ECO:0000313" key="18">
    <source>
        <dbReference type="EMBL" id="EPS96025.1"/>
    </source>
</evidence>
<evidence type="ECO:0000259" key="17">
    <source>
        <dbReference type="Pfam" id="PF05347"/>
    </source>
</evidence>
<dbReference type="AlphaFoldDB" id="S8F2K1"/>
<proteinExistence type="inferred from homology"/>
<comment type="subunit">
    <text evidence="4">Mammalian complex I is composed of 45 different subunits.</text>
</comment>
<evidence type="ECO:0000256" key="4">
    <source>
        <dbReference type="ARBA" id="ARBA00011790"/>
    </source>
</evidence>
<evidence type="ECO:0000256" key="12">
    <source>
        <dbReference type="ARBA" id="ARBA00023128"/>
    </source>
</evidence>
<keyword evidence="6" id="KW-0813">Transport</keyword>
<dbReference type="STRING" id="743788.S8F2K1"/>
<evidence type="ECO:0000256" key="3">
    <source>
        <dbReference type="ARBA" id="ARBA00009508"/>
    </source>
</evidence>
<dbReference type="GO" id="GO:0005743">
    <property type="term" value="C:mitochondrial inner membrane"/>
    <property type="evidence" value="ECO:0007669"/>
    <property type="project" value="UniProtKB-SubCell"/>
</dbReference>
<evidence type="ECO:0000256" key="2">
    <source>
        <dbReference type="ARBA" id="ARBA00004443"/>
    </source>
</evidence>
<feature type="region of interest" description="Disordered" evidence="16">
    <location>
        <begin position="73"/>
        <end position="126"/>
    </location>
</feature>
<evidence type="ECO:0000256" key="14">
    <source>
        <dbReference type="ARBA" id="ARBA00030192"/>
    </source>
</evidence>
<evidence type="ECO:0000256" key="1">
    <source>
        <dbReference type="ARBA" id="ARBA00002920"/>
    </source>
</evidence>
<evidence type="ECO:0000313" key="19">
    <source>
        <dbReference type="Proteomes" id="UP000015241"/>
    </source>
</evidence>
<dbReference type="HOGENOM" id="CLU_108081_1_1_1"/>
<name>S8F2K1_FOMSC</name>
<feature type="compositionally biased region" description="Basic and acidic residues" evidence="16">
    <location>
        <begin position="102"/>
        <end position="126"/>
    </location>
</feature>
<dbReference type="EMBL" id="KE504196">
    <property type="protein sequence ID" value="EPS96025.1"/>
    <property type="molecule type" value="Genomic_DNA"/>
</dbReference>
<evidence type="ECO:0000256" key="13">
    <source>
        <dbReference type="ARBA" id="ARBA00023136"/>
    </source>
</evidence>
<evidence type="ECO:0000256" key="16">
    <source>
        <dbReference type="SAM" id="MobiDB-lite"/>
    </source>
</evidence>
<accession>S8F2K1</accession>
<dbReference type="InterPro" id="IPR008011">
    <property type="entry name" value="Complex1_LYR_dom"/>
</dbReference>
<keyword evidence="8" id="KW-0679">Respiratory chain</keyword>
<dbReference type="GO" id="GO:0006120">
    <property type="term" value="P:mitochondrial electron transport, NADH to ubiquinone"/>
    <property type="evidence" value="ECO:0007669"/>
    <property type="project" value="InterPro"/>
</dbReference>
<evidence type="ECO:0000256" key="6">
    <source>
        <dbReference type="ARBA" id="ARBA00022448"/>
    </source>
</evidence>
<evidence type="ECO:0000256" key="5">
    <source>
        <dbReference type="ARBA" id="ARBA00018684"/>
    </source>
</evidence>
<dbReference type="PANTHER" id="PTHR12868">
    <property type="entry name" value="NADH-UBIQUINONE OXIDOREDUCTASE B22 SUBUNIT"/>
    <property type="match status" value="1"/>
</dbReference>
<dbReference type="eggNOG" id="KOG3466">
    <property type="taxonomic scope" value="Eukaryota"/>
</dbReference>
<organism evidence="18 19">
    <name type="scientific">Fomitopsis schrenkii</name>
    <name type="common">Brown rot fungus</name>
    <dbReference type="NCBI Taxonomy" id="2126942"/>
    <lineage>
        <taxon>Eukaryota</taxon>
        <taxon>Fungi</taxon>
        <taxon>Dikarya</taxon>
        <taxon>Basidiomycota</taxon>
        <taxon>Agaricomycotina</taxon>
        <taxon>Agaricomycetes</taxon>
        <taxon>Polyporales</taxon>
        <taxon>Fomitopsis</taxon>
    </lineage>
</organism>
<gene>
    <name evidence="18" type="ORF">FOMPIDRAFT_1131354</name>
</gene>
<evidence type="ECO:0000256" key="8">
    <source>
        <dbReference type="ARBA" id="ARBA00022660"/>
    </source>
</evidence>
<dbReference type="Proteomes" id="UP000015241">
    <property type="component" value="Unassembled WGS sequence"/>
</dbReference>
<keyword evidence="7" id="KW-0597">Phosphoprotein</keyword>
<keyword evidence="13" id="KW-0472">Membrane</keyword>
<dbReference type="PANTHER" id="PTHR12868:SF0">
    <property type="entry name" value="NADH DEHYDROGENASE [UBIQUINONE] 1 BETA SUBCOMPLEX SUBUNIT 9"/>
    <property type="match status" value="1"/>
</dbReference>
<keyword evidence="10" id="KW-0249">Electron transport</keyword>
<evidence type="ECO:0000256" key="15">
    <source>
        <dbReference type="ARBA" id="ARBA00032528"/>
    </source>
</evidence>
<reference evidence="18 19" key="1">
    <citation type="journal article" date="2012" name="Science">
        <title>The Paleozoic origin of enzymatic lignin decomposition reconstructed from 31 fungal genomes.</title>
        <authorList>
            <person name="Floudas D."/>
            <person name="Binder M."/>
            <person name="Riley R."/>
            <person name="Barry K."/>
            <person name="Blanchette R.A."/>
            <person name="Henrissat B."/>
            <person name="Martinez A.T."/>
            <person name="Otillar R."/>
            <person name="Spatafora J.W."/>
            <person name="Yadav J.S."/>
            <person name="Aerts A."/>
            <person name="Benoit I."/>
            <person name="Boyd A."/>
            <person name="Carlson A."/>
            <person name="Copeland A."/>
            <person name="Coutinho P.M."/>
            <person name="de Vries R.P."/>
            <person name="Ferreira P."/>
            <person name="Findley K."/>
            <person name="Foster B."/>
            <person name="Gaskell J."/>
            <person name="Glotzer D."/>
            <person name="Gorecki P."/>
            <person name="Heitman J."/>
            <person name="Hesse C."/>
            <person name="Hori C."/>
            <person name="Igarashi K."/>
            <person name="Jurgens J.A."/>
            <person name="Kallen N."/>
            <person name="Kersten P."/>
            <person name="Kohler A."/>
            <person name="Kuees U."/>
            <person name="Kumar T.K.A."/>
            <person name="Kuo A."/>
            <person name="LaButti K."/>
            <person name="Larrondo L.F."/>
            <person name="Lindquist E."/>
            <person name="Ling A."/>
            <person name="Lombard V."/>
            <person name="Lucas S."/>
            <person name="Lundell T."/>
            <person name="Martin R."/>
            <person name="McLaughlin D.J."/>
            <person name="Morgenstern I."/>
            <person name="Morin E."/>
            <person name="Murat C."/>
            <person name="Nagy L.G."/>
            <person name="Nolan M."/>
            <person name="Ohm R.A."/>
            <person name="Patyshakuliyeva A."/>
            <person name="Rokas A."/>
            <person name="Ruiz-Duenas F.J."/>
            <person name="Sabat G."/>
            <person name="Salamov A."/>
            <person name="Samejima M."/>
            <person name="Schmutz J."/>
            <person name="Slot J.C."/>
            <person name="St John F."/>
            <person name="Stenlid J."/>
            <person name="Sun H."/>
            <person name="Sun S."/>
            <person name="Syed K."/>
            <person name="Tsang A."/>
            <person name="Wiebenga A."/>
            <person name="Young D."/>
            <person name="Pisabarro A."/>
            <person name="Eastwood D.C."/>
            <person name="Martin F."/>
            <person name="Cullen D."/>
            <person name="Grigoriev I.V."/>
            <person name="Hibbett D.S."/>
        </authorList>
    </citation>
    <scope>NUCLEOTIDE SEQUENCE</scope>
    <source>
        <strain evidence="19">FP-58527</strain>
    </source>
</reference>
<comment type="similarity">
    <text evidence="3">Belongs to the complex I LYR family.</text>
</comment>
<keyword evidence="11" id="KW-0007">Acetylation</keyword>
<dbReference type="InParanoid" id="S8F2K1"/>
<dbReference type="OrthoDB" id="13598at2759"/>
<evidence type="ECO:0000256" key="10">
    <source>
        <dbReference type="ARBA" id="ARBA00022982"/>
    </source>
</evidence>
<keyword evidence="12" id="KW-0496">Mitochondrion</keyword>
<evidence type="ECO:0000256" key="7">
    <source>
        <dbReference type="ARBA" id="ARBA00022553"/>
    </source>
</evidence>
<dbReference type="CDD" id="cd20263">
    <property type="entry name" value="Complex1_LYR_NDUFB9_LYRM3"/>
    <property type="match status" value="1"/>
</dbReference>
<sequence>MSVPSPFTIAHRKYVQGLYRRMLSNELNWTISREAWRGRALAIRAEFERNRNVHDPRELATILQKAEANLAEHLHPDPYRPAEAVDGTKWERNLPPPIGPIFDHEKYNSDHARGHGHAEGHEAGHP</sequence>
<dbReference type="InterPro" id="IPR045292">
    <property type="entry name" value="Complex1_LYR_NDUFB9_LYRM3"/>
</dbReference>
<keyword evidence="19" id="KW-1185">Reference proteome</keyword>
<feature type="domain" description="Complex 1 LYR protein" evidence="17">
    <location>
        <begin position="15"/>
        <end position="71"/>
    </location>
</feature>